<dbReference type="OrthoDB" id="7255898at2"/>
<dbReference type="Proteomes" id="UP000325255">
    <property type="component" value="Unassembled WGS sequence"/>
</dbReference>
<comment type="catalytic activity">
    <reaction evidence="8">
        <text>arsenic triglutathione + 3 [thioredoxin]-dithiol + 3 S-adenosyl-L-methionine = trimethylarsine + 3 [thioredoxin]-disulfide + 3 glutathione + 3 S-adenosyl-L-homocysteine + 3 H(+)</text>
        <dbReference type="Rhea" id="RHEA:69432"/>
        <dbReference type="Rhea" id="RHEA-COMP:10698"/>
        <dbReference type="Rhea" id="RHEA-COMP:10700"/>
        <dbReference type="ChEBI" id="CHEBI:15378"/>
        <dbReference type="ChEBI" id="CHEBI:27130"/>
        <dbReference type="ChEBI" id="CHEBI:29950"/>
        <dbReference type="ChEBI" id="CHEBI:50058"/>
        <dbReference type="ChEBI" id="CHEBI:57856"/>
        <dbReference type="ChEBI" id="CHEBI:57925"/>
        <dbReference type="ChEBI" id="CHEBI:59789"/>
        <dbReference type="ChEBI" id="CHEBI:183640"/>
        <dbReference type="EC" id="2.1.1.137"/>
    </reaction>
</comment>
<evidence type="ECO:0000256" key="1">
    <source>
        <dbReference type="ARBA" id="ARBA00022679"/>
    </source>
</evidence>
<evidence type="ECO:0000256" key="7">
    <source>
        <dbReference type="ARBA" id="ARBA00047943"/>
    </source>
</evidence>
<dbReference type="PANTHER" id="PTHR43675">
    <property type="entry name" value="ARSENITE METHYLTRANSFERASE"/>
    <property type="match status" value="1"/>
</dbReference>
<dbReference type="InterPro" id="IPR029063">
    <property type="entry name" value="SAM-dependent_MTases_sf"/>
</dbReference>
<evidence type="ECO:0000256" key="8">
    <source>
        <dbReference type="ARBA" id="ARBA00048428"/>
    </source>
</evidence>
<comment type="catalytic activity">
    <reaction evidence="6">
        <text>arsenic triglutathione + [thioredoxin]-dithiol + S-adenosyl-L-methionine + 2 H2O = methylarsonous acid + [thioredoxin]-disulfide + 3 glutathione + S-adenosyl-L-homocysteine + H(+)</text>
        <dbReference type="Rhea" id="RHEA:69460"/>
        <dbReference type="Rhea" id="RHEA-COMP:10698"/>
        <dbReference type="Rhea" id="RHEA-COMP:10700"/>
        <dbReference type="ChEBI" id="CHEBI:15377"/>
        <dbReference type="ChEBI" id="CHEBI:15378"/>
        <dbReference type="ChEBI" id="CHEBI:17826"/>
        <dbReference type="ChEBI" id="CHEBI:29950"/>
        <dbReference type="ChEBI" id="CHEBI:50058"/>
        <dbReference type="ChEBI" id="CHEBI:57856"/>
        <dbReference type="ChEBI" id="CHEBI:57925"/>
        <dbReference type="ChEBI" id="CHEBI:59789"/>
        <dbReference type="ChEBI" id="CHEBI:183640"/>
        <dbReference type="EC" id="2.1.1.137"/>
    </reaction>
</comment>
<comment type="similarity">
    <text evidence="3">Belongs to the methyltransferase superfamily. Arsenite methyltransferase family.</text>
</comment>
<dbReference type="PANTHER" id="PTHR43675:SF8">
    <property type="entry name" value="ARSENITE METHYLTRANSFERASE"/>
    <property type="match status" value="1"/>
</dbReference>
<evidence type="ECO:0000313" key="11">
    <source>
        <dbReference type="Proteomes" id="UP000325255"/>
    </source>
</evidence>
<dbReference type="SUPFAM" id="SSF53335">
    <property type="entry name" value="S-adenosyl-L-methionine-dependent methyltransferases"/>
    <property type="match status" value="1"/>
</dbReference>
<dbReference type="Pfam" id="PF13847">
    <property type="entry name" value="Methyltransf_31"/>
    <property type="match status" value="1"/>
</dbReference>
<evidence type="ECO:0000313" key="10">
    <source>
        <dbReference type="EMBL" id="KAA5609418.1"/>
    </source>
</evidence>
<reference evidence="10 11" key="1">
    <citation type="submission" date="2019-09" db="EMBL/GenBank/DDBJ databases">
        <title>Genome sequence of Rhodovastum atsumiense, a diverse member of the Acetobacteraceae family of non-sulfur purple photosynthetic bacteria.</title>
        <authorList>
            <person name="Meyer T."/>
            <person name="Kyndt J."/>
        </authorList>
    </citation>
    <scope>NUCLEOTIDE SEQUENCE [LARGE SCALE GENOMIC DNA]</scope>
    <source>
        <strain evidence="10 11">DSM 21279</strain>
    </source>
</reference>
<dbReference type="EC" id="2.1.1.137" evidence="4"/>
<dbReference type="AlphaFoldDB" id="A0A5M6IPC8"/>
<dbReference type="InterPro" id="IPR025714">
    <property type="entry name" value="Methyltranfer_dom"/>
</dbReference>
<dbReference type="RefSeq" id="WP_150043745.1">
    <property type="nucleotide sequence ID" value="NZ_OW485601.1"/>
</dbReference>
<dbReference type="Gene3D" id="3.40.50.150">
    <property type="entry name" value="Vaccinia Virus protein VP39"/>
    <property type="match status" value="1"/>
</dbReference>
<evidence type="ECO:0000256" key="3">
    <source>
        <dbReference type="ARBA" id="ARBA00034487"/>
    </source>
</evidence>
<proteinExistence type="inferred from homology"/>
<keyword evidence="1 10" id="KW-0808">Transferase</keyword>
<keyword evidence="10" id="KW-0489">Methyltransferase</keyword>
<protein>
    <recommendedName>
        <fullName evidence="5">Arsenite methyltransferase</fullName>
        <ecNumber evidence="4">2.1.1.137</ecNumber>
    </recommendedName>
</protein>
<dbReference type="CDD" id="cd02440">
    <property type="entry name" value="AdoMet_MTases"/>
    <property type="match status" value="1"/>
</dbReference>
<dbReference type="Gene3D" id="3.40.5.100">
    <property type="match status" value="1"/>
</dbReference>
<comment type="caution">
    <text evidence="10">The sequence shown here is derived from an EMBL/GenBank/DDBJ whole genome shotgun (WGS) entry which is preliminary data.</text>
</comment>
<name>A0A5M6IPC8_9PROT</name>
<evidence type="ECO:0000256" key="5">
    <source>
        <dbReference type="ARBA" id="ARBA00034545"/>
    </source>
</evidence>
<evidence type="ECO:0000259" key="9">
    <source>
        <dbReference type="Pfam" id="PF13847"/>
    </source>
</evidence>
<dbReference type="EMBL" id="VWPK01000051">
    <property type="protein sequence ID" value="KAA5609418.1"/>
    <property type="molecule type" value="Genomic_DNA"/>
</dbReference>
<dbReference type="InterPro" id="IPR026669">
    <property type="entry name" value="Arsenite_MeTrfase-like"/>
</dbReference>
<organism evidence="10 11">
    <name type="scientific">Rhodovastum atsumiense</name>
    <dbReference type="NCBI Taxonomy" id="504468"/>
    <lineage>
        <taxon>Bacteria</taxon>
        <taxon>Pseudomonadati</taxon>
        <taxon>Pseudomonadota</taxon>
        <taxon>Alphaproteobacteria</taxon>
        <taxon>Acetobacterales</taxon>
        <taxon>Acetobacteraceae</taxon>
        <taxon>Rhodovastum</taxon>
    </lineage>
</organism>
<comment type="catalytic activity">
    <reaction evidence="7">
        <text>arsenic triglutathione + 2 [thioredoxin]-dithiol + 2 S-adenosyl-L-methionine + H2O = dimethylarsinous acid + 2 [thioredoxin]-disulfide + 3 glutathione + 2 S-adenosyl-L-homocysteine + 2 H(+)</text>
        <dbReference type="Rhea" id="RHEA:69464"/>
        <dbReference type="Rhea" id="RHEA-COMP:10698"/>
        <dbReference type="Rhea" id="RHEA-COMP:10700"/>
        <dbReference type="ChEBI" id="CHEBI:15377"/>
        <dbReference type="ChEBI" id="CHEBI:15378"/>
        <dbReference type="ChEBI" id="CHEBI:23808"/>
        <dbReference type="ChEBI" id="CHEBI:29950"/>
        <dbReference type="ChEBI" id="CHEBI:50058"/>
        <dbReference type="ChEBI" id="CHEBI:57856"/>
        <dbReference type="ChEBI" id="CHEBI:57925"/>
        <dbReference type="ChEBI" id="CHEBI:59789"/>
        <dbReference type="ChEBI" id="CHEBI:183640"/>
        <dbReference type="EC" id="2.1.1.137"/>
    </reaction>
</comment>
<evidence type="ECO:0000256" key="2">
    <source>
        <dbReference type="ARBA" id="ARBA00022691"/>
    </source>
</evidence>
<feature type="domain" description="Methyltransferase" evidence="9">
    <location>
        <begin position="67"/>
        <end position="221"/>
    </location>
</feature>
<dbReference type="GO" id="GO:0030791">
    <property type="term" value="F:arsenite methyltransferase activity"/>
    <property type="evidence" value="ECO:0007669"/>
    <property type="project" value="UniProtKB-EC"/>
</dbReference>
<evidence type="ECO:0000256" key="6">
    <source>
        <dbReference type="ARBA" id="ARBA00047941"/>
    </source>
</evidence>
<keyword evidence="11" id="KW-1185">Reference proteome</keyword>
<evidence type="ECO:0000256" key="4">
    <source>
        <dbReference type="ARBA" id="ARBA00034521"/>
    </source>
</evidence>
<keyword evidence="2" id="KW-0949">S-adenosyl-L-methionine</keyword>
<gene>
    <name evidence="10" type="ORF">F1189_24400</name>
</gene>
<dbReference type="GO" id="GO:0032259">
    <property type="term" value="P:methylation"/>
    <property type="evidence" value="ECO:0007669"/>
    <property type="project" value="UniProtKB-KW"/>
</dbReference>
<sequence length="347" mass="38577">MSHLDAELQEIRAYYGRTLTGKRDLRTNACCCRESVPTPYQSILSMIDGEILDRFYGCGSPIPPALEGCTVLDLGCGSGRDAYLISALVGPRGKVIGVDMTEEQLQVARRHQHAQALRFGYAWPNTDFRQGFIEDLAALGIADNSIDVVVSNCVINLSPAQPRVFTEIFRVLKPGGELLCADVFADRRLPARLREDPELRAECLGGAMYVEDLRRLLRDTGWPDYRVVSRSRISIGNPTLENRVAPARFWSIKLRAFKLPSLEDICEDYGQAVTYLGTIPDHPQRFALDDHHTFLTGRPMRVCGNTATMVGETRLARHFNVEGDRSCHFGRFDCGCAPEGVESCGCC</sequence>
<accession>A0A5M6IPC8</accession>